<dbReference type="SUPFAM" id="SSF55729">
    <property type="entry name" value="Acyl-CoA N-acyltransferases (Nat)"/>
    <property type="match status" value="1"/>
</dbReference>
<dbReference type="Proteomes" id="UP000280668">
    <property type="component" value="Unassembled WGS sequence"/>
</dbReference>
<dbReference type="OrthoDB" id="5143160at2"/>
<proteinExistence type="predicted"/>
<comment type="caution">
    <text evidence="2">The sequence shown here is derived from an EMBL/GenBank/DDBJ whole genome shotgun (WGS) entry which is preliminary data.</text>
</comment>
<reference evidence="2 3" key="1">
    <citation type="submission" date="2018-11" db="EMBL/GenBank/DDBJ databases">
        <title>Sequencing the genomes of 1000 actinobacteria strains.</title>
        <authorList>
            <person name="Klenk H.-P."/>
        </authorList>
    </citation>
    <scope>NUCLEOTIDE SEQUENCE [LARGE SCALE GENOMIC DNA]</scope>
    <source>
        <strain evidence="2 3">DSM 11294</strain>
    </source>
</reference>
<evidence type="ECO:0000313" key="2">
    <source>
        <dbReference type="EMBL" id="ROR71718.1"/>
    </source>
</evidence>
<keyword evidence="2" id="KW-0808">Transferase</keyword>
<protein>
    <submittedName>
        <fullName evidence="2">Acetyltransferase (GNAT) family protein</fullName>
    </submittedName>
</protein>
<dbReference type="GO" id="GO:0016747">
    <property type="term" value="F:acyltransferase activity, transferring groups other than amino-acyl groups"/>
    <property type="evidence" value="ECO:0007669"/>
    <property type="project" value="InterPro"/>
</dbReference>
<dbReference type="CDD" id="cd04301">
    <property type="entry name" value="NAT_SF"/>
    <property type="match status" value="1"/>
</dbReference>
<accession>A0A3N2B938</accession>
<dbReference type="PROSITE" id="PS51186">
    <property type="entry name" value="GNAT"/>
    <property type="match status" value="1"/>
</dbReference>
<evidence type="ECO:0000259" key="1">
    <source>
        <dbReference type="PROSITE" id="PS51186"/>
    </source>
</evidence>
<dbReference type="AlphaFoldDB" id="A0A3N2B938"/>
<organism evidence="2 3">
    <name type="scientific">Bogoriella caseilytica</name>
    <dbReference type="NCBI Taxonomy" id="56055"/>
    <lineage>
        <taxon>Bacteria</taxon>
        <taxon>Bacillati</taxon>
        <taxon>Actinomycetota</taxon>
        <taxon>Actinomycetes</taxon>
        <taxon>Micrococcales</taxon>
        <taxon>Bogoriellaceae</taxon>
        <taxon>Bogoriella</taxon>
    </lineage>
</organism>
<dbReference type="InterPro" id="IPR016181">
    <property type="entry name" value="Acyl_CoA_acyltransferase"/>
</dbReference>
<dbReference type="EMBL" id="RKHK01000001">
    <property type="protein sequence ID" value="ROR71718.1"/>
    <property type="molecule type" value="Genomic_DNA"/>
</dbReference>
<gene>
    <name evidence="2" type="ORF">EDD31_0055</name>
</gene>
<sequence length="262" mass="27940">MTVSAVETLGRLHRFPFLRANAHRWRPERVWEAEGGRDAALLTTPGHAGRMLVGTGEPRQLAPVLAEVVHSGQIGPVDRALLTAGTWQLLPEEARASSGMERVSQWDWMRTSEAPAPVPGEDRAGPVGTGEEALQTVYPVLHAGYPERGARPSDVESLWWGYTHPGDDQVPPGLAAVVAATVPDAHAAPGAGVHLAAVAVDPRYRRRGVATALTAAITRWGISQHGMVHLGVYSDNAAAIGIYRALGFHFEISVETLTPASS</sequence>
<evidence type="ECO:0000313" key="3">
    <source>
        <dbReference type="Proteomes" id="UP000280668"/>
    </source>
</evidence>
<dbReference type="Gene3D" id="3.40.630.30">
    <property type="match status" value="1"/>
</dbReference>
<keyword evidence="3" id="KW-1185">Reference proteome</keyword>
<name>A0A3N2B938_9MICO</name>
<dbReference type="InterPro" id="IPR000182">
    <property type="entry name" value="GNAT_dom"/>
</dbReference>
<dbReference type="Pfam" id="PF00583">
    <property type="entry name" value="Acetyltransf_1"/>
    <property type="match status" value="1"/>
</dbReference>
<dbReference type="RefSeq" id="WP_123302402.1">
    <property type="nucleotide sequence ID" value="NZ_RKHK01000001.1"/>
</dbReference>
<feature type="domain" description="N-acetyltransferase" evidence="1">
    <location>
        <begin position="109"/>
        <end position="262"/>
    </location>
</feature>